<evidence type="ECO:0000313" key="1">
    <source>
        <dbReference type="EMBL" id="CCD18867.1"/>
    </source>
</evidence>
<evidence type="ECO:0000313" key="2">
    <source>
        <dbReference type="Proteomes" id="UP000009027"/>
    </source>
</evidence>
<dbReference type="EMBL" id="CAEX01002074">
    <property type="protein sequence ID" value="CCD18867.1"/>
    <property type="molecule type" value="Genomic_DNA"/>
</dbReference>
<keyword evidence="2" id="KW-1185">Reference proteome</keyword>
<sequence length="215" mass="23690">MPNGIEVGYEGLVAEMKTASCMLGMGVGEGLTVLKELRRSHDEEKGKSKNGRKSKSLIGQFLKAVGEDALDAIAEYVNNGILAKYQSHAAVWLARDLVKIVVGFQECKSTTSANFEVAIQKLKSASRFKRWREMFKLWKSVNNGLHKSYDEIKTLRSTLSHCRKDLSPEEVGAYTVFAAIADDMGQKLAAALTPAHEDWTLPSSGDAFEDEMVSN</sequence>
<protein>
    <submittedName>
        <fullName evidence="1">Uncharacterized protein</fullName>
    </submittedName>
</protein>
<proteinExistence type="predicted"/>
<organism evidence="1 2">
    <name type="scientific">Trypanosoma vivax (strain Y486)</name>
    <dbReference type="NCBI Taxonomy" id="1055687"/>
    <lineage>
        <taxon>Eukaryota</taxon>
        <taxon>Discoba</taxon>
        <taxon>Euglenozoa</taxon>
        <taxon>Kinetoplastea</taxon>
        <taxon>Metakinetoplastina</taxon>
        <taxon>Trypanosomatida</taxon>
        <taxon>Trypanosomatidae</taxon>
        <taxon>Trypanosoma</taxon>
        <taxon>Duttonella</taxon>
    </lineage>
</organism>
<reference evidence="1 2" key="1">
    <citation type="journal article" date="2012" name="Proc. Natl. Acad. Sci. U.S.A.">
        <title>Antigenic diversity is generated by distinct evolutionary mechanisms in African trypanosome species.</title>
        <authorList>
            <person name="Jackson A.P."/>
            <person name="Berry A."/>
            <person name="Aslett M."/>
            <person name="Allison H.C."/>
            <person name="Burton P."/>
            <person name="Vavrova-Anderson J."/>
            <person name="Brown R."/>
            <person name="Browne H."/>
            <person name="Corton N."/>
            <person name="Hauser H."/>
            <person name="Gamble J."/>
            <person name="Gilderthorp R."/>
            <person name="Marcello L."/>
            <person name="McQuillan J."/>
            <person name="Otto T.D."/>
            <person name="Quail M.A."/>
            <person name="Sanders M.J."/>
            <person name="van Tonder A."/>
            <person name="Ginger M.L."/>
            <person name="Field M.C."/>
            <person name="Barry J.D."/>
            <person name="Hertz-Fowler C."/>
            <person name="Berriman M."/>
        </authorList>
    </citation>
    <scope>NUCLEOTIDE SEQUENCE</scope>
    <source>
        <strain evidence="1 2">Y486</strain>
    </source>
</reference>
<dbReference type="AlphaFoldDB" id="F9WMV2"/>
<name>F9WMV2_TRYVY</name>
<dbReference type="Proteomes" id="UP000009027">
    <property type="component" value="Unassembled WGS sequence"/>
</dbReference>
<gene>
    <name evidence="1" type="ORF">TvY486_0015720</name>
</gene>
<accession>F9WMV2</accession>
<dbReference type="VEuPathDB" id="TriTrypDB:TvY486_0015720"/>